<evidence type="ECO:0000313" key="2">
    <source>
        <dbReference type="EnsemblMetazoa" id="GAUT042300-PA"/>
    </source>
</evidence>
<accession>A0A1A9VN58</accession>
<name>A0A1A9VN58_GLOAU</name>
<dbReference type="AlphaFoldDB" id="A0A1A9VN58"/>
<proteinExistence type="predicted"/>
<evidence type="ECO:0000256" key="1">
    <source>
        <dbReference type="SAM" id="Phobius"/>
    </source>
</evidence>
<feature type="transmembrane region" description="Helical" evidence="1">
    <location>
        <begin position="100"/>
        <end position="119"/>
    </location>
</feature>
<keyword evidence="1" id="KW-0812">Transmembrane</keyword>
<reference evidence="2" key="1">
    <citation type="submission" date="2020-05" db="UniProtKB">
        <authorList>
            <consortium name="EnsemblMetazoa"/>
        </authorList>
    </citation>
    <scope>IDENTIFICATION</scope>
    <source>
        <strain evidence="2">TTRI</strain>
    </source>
</reference>
<sequence length="120" mass="13530">MLYYSPIEKNRKYYRRKRSGNPVISCHSESSYLFAYPRDGVVQVVKEINRLKHAAIAFSESFEKLMIQYCPSGISLSLHTHVLNAMPQQSSSSSLSSSSASSLLCFALLLLIDLVAIYYI</sequence>
<keyword evidence="1" id="KW-1133">Transmembrane helix</keyword>
<organism evidence="2 3">
    <name type="scientific">Glossina austeni</name>
    <name type="common">Savannah tsetse fly</name>
    <dbReference type="NCBI Taxonomy" id="7395"/>
    <lineage>
        <taxon>Eukaryota</taxon>
        <taxon>Metazoa</taxon>
        <taxon>Ecdysozoa</taxon>
        <taxon>Arthropoda</taxon>
        <taxon>Hexapoda</taxon>
        <taxon>Insecta</taxon>
        <taxon>Pterygota</taxon>
        <taxon>Neoptera</taxon>
        <taxon>Endopterygota</taxon>
        <taxon>Diptera</taxon>
        <taxon>Brachycera</taxon>
        <taxon>Muscomorpha</taxon>
        <taxon>Hippoboscoidea</taxon>
        <taxon>Glossinidae</taxon>
        <taxon>Glossina</taxon>
    </lineage>
</organism>
<dbReference type="Proteomes" id="UP000078200">
    <property type="component" value="Unassembled WGS sequence"/>
</dbReference>
<evidence type="ECO:0000313" key="3">
    <source>
        <dbReference type="Proteomes" id="UP000078200"/>
    </source>
</evidence>
<dbReference type="EnsemblMetazoa" id="GAUT042300-RA">
    <property type="protein sequence ID" value="GAUT042300-PA"/>
    <property type="gene ID" value="GAUT042300"/>
</dbReference>
<dbReference type="VEuPathDB" id="VectorBase:GAUT042300"/>
<protein>
    <submittedName>
        <fullName evidence="2">Uncharacterized protein</fullName>
    </submittedName>
</protein>
<keyword evidence="1" id="KW-0472">Membrane</keyword>
<keyword evidence="3" id="KW-1185">Reference proteome</keyword>